<evidence type="ECO:0000313" key="1">
    <source>
        <dbReference type="EMBL" id="MPC50504.1"/>
    </source>
</evidence>
<dbReference type="Proteomes" id="UP000324222">
    <property type="component" value="Unassembled WGS sequence"/>
</dbReference>
<keyword evidence="2" id="KW-1185">Reference proteome</keyword>
<evidence type="ECO:0000313" key="2">
    <source>
        <dbReference type="Proteomes" id="UP000324222"/>
    </source>
</evidence>
<name>A0A5B7G202_PORTR</name>
<dbReference type="EMBL" id="VSRR010009540">
    <property type="protein sequence ID" value="MPC50504.1"/>
    <property type="molecule type" value="Genomic_DNA"/>
</dbReference>
<accession>A0A5B7G202</accession>
<organism evidence="1 2">
    <name type="scientific">Portunus trituberculatus</name>
    <name type="common">Swimming crab</name>
    <name type="synonym">Neptunus trituberculatus</name>
    <dbReference type="NCBI Taxonomy" id="210409"/>
    <lineage>
        <taxon>Eukaryota</taxon>
        <taxon>Metazoa</taxon>
        <taxon>Ecdysozoa</taxon>
        <taxon>Arthropoda</taxon>
        <taxon>Crustacea</taxon>
        <taxon>Multicrustacea</taxon>
        <taxon>Malacostraca</taxon>
        <taxon>Eumalacostraca</taxon>
        <taxon>Eucarida</taxon>
        <taxon>Decapoda</taxon>
        <taxon>Pleocyemata</taxon>
        <taxon>Brachyura</taxon>
        <taxon>Eubrachyura</taxon>
        <taxon>Portunoidea</taxon>
        <taxon>Portunidae</taxon>
        <taxon>Portuninae</taxon>
        <taxon>Portunus</taxon>
    </lineage>
</organism>
<proteinExistence type="predicted"/>
<reference evidence="1 2" key="1">
    <citation type="submission" date="2019-05" db="EMBL/GenBank/DDBJ databases">
        <title>Another draft genome of Portunus trituberculatus and its Hox gene families provides insights of decapod evolution.</title>
        <authorList>
            <person name="Jeong J.-H."/>
            <person name="Song I."/>
            <person name="Kim S."/>
            <person name="Choi T."/>
            <person name="Kim D."/>
            <person name="Ryu S."/>
            <person name="Kim W."/>
        </authorList>
    </citation>
    <scope>NUCLEOTIDE SEQUENCE [LARGE SCALE GENOMIC DNA]</scope>
    <source>
        <tissue evidence="1">Muscle</tissue>
    </source>
</reference>
<dbReference type="OrthoDB" id="441890at2759"/>
<protein>
    <submittedName>
        <fullName evidence="1">Uncharacterized protein</fullName>
    </submittedName>
</protein>
<gene>
    <name evidence="1" type="ORF">E2C01_044333</name>
</gene>
<dbReference type="AlphaFoldDB" id="A0A5B7G202"/>
<sequence length="77" mass="8824">MDGNSSSDNFPPPPHSSPLFYKDMAADLAVLKIREAHNHLEKIAEFEKRGINGAQKLKKRILAEIKFLQKVYIYLIQ</sequence>
<comment type="caution">
    <text evidence="1">The sequence shown here is derived from an EMBL/GenBank/DDBJ whole genome shotgun (WGS) entry which is preliminary data.</text>
</comment>